<dbReference type="SMART" id="SM00478">
    <property type="entry name" value="ENDO3c"/>
    <property type="match status" value="1"/>
</dbReference>
<dbReference type="GO" id="GO:0034039">
    <property type="term" value="F:8-oxo-7,8-dihydroguanine DNA N-glycosylase activity"/>
    <property type="evidence" value="ECO:0007669"/>
    <property type="project" value="TreeGrafter"/>
</dbReference>
<dbReference type="SUPFAM" id="SSF48150">
    <property type="entry name" value="DNA-glycosylase"/>
    <property type="match status" value="1"/>
</dbReference>
<feature type="region of interest" description="Disordered" evidence="10">
    <location>
        <begin position="349"/>
        <end position="372"/>
    </location>
</feature>
<dbReference type="PANTHER" id="PTHR10242">
    <property type="entry name" value="8-OXOGUANINE DNA GLYCOSYLASE"/>
    <property type="match status" value="1"/>
</dbReference>
<accession>A0AAV5WV97</accession>
<dbReference type="GO" id="GO:0006285">
    <property type="term" value="P:base-excision repair, AP site formation"/>
    <property type="evidence" value="ECO:0007669"/>
    <property type="project" value="TreeGrafter"/>
</dbReference>
<dbReference type="EC" id="4.2.99.18" evidence="2"/>
<evidence type="ECO:0000256" key="6">
    <source>
        <dbReference type="ARBA" id="ARBA00023239"/>
    </source>
</evidence>
<evidence type="ECO:0000313" key="13">
    <source>
        <dbReference type="Proteomes" id="UP001432322"/>
    </source>
</evidence>
<evidence type="ECO:0000259" key="11">
    <source>
        <dbReference type="SMART" id="SM00478"/>
    </source>
</evidence>
<reference evidence="12" key="1">
    <citation type="submission" date="2023-10" db="EMBL/GenBank/DDBJ databases">
        <title>Genome assembly of Pristionchus species.</title>
        <authorList>
            <person name="Yoshida K."/>
            <person name="Sommer R.J."/>
        </authorList>
    </citation>
    <scope>NUCLEOTIDE SEQUENCE</scope>
    <source>
        <strain evidence="12">RS5133</strain>
    </source>
</reference>
<dbReference type="GO" id="GO:0006289">
    <property type="term" value="P:nucleotide-excision repair"/>
    <property type="evidence" value="ECO:0007669"/>
    <property type="project" value="InterPro"/>
</dbReference>
<evidence type="ECO:0000256" key="9">
    <source>
        <dbReference type="ARBA" id="ARBA00044632"/>
    </source>
</evidence>
<keyword evidence="3" id="KW-0227">DNA damage</keyword>
<feature type="compositionally biased region" description="Basic and acidic residues" evidence="10">
    <location>
        <begin position="350"/>
        <end position="366"/>
    </location>
</feature>
<evidence type="ECO:0000256" key="10">
    <source>
        <dbReference type="SAM" id="MobiDB-lite"/>
    </source>
</evidence>
<evidence type="ECO:0000256" key="7">
    <source>
        <dbReference type="ARBA" id="ARBA00023268"/>
    </source>
</evidence>
<dbReference type="CDD" id="cd00056">
    <property type="entry name" value="ENDO3c"/>
    <property type="match status" value="1"/>
</dbReference>
<evidence type="ECO:0000256" key="4">
    <source>
        <dbReference type="ARBA" id="ARBA00022801"/>
    </source>
</evidence>
<keyword evidence="5" id="KW-0234">DNA repair</keyword>
<evidence type="ECO:0000256" key="1">
    <source>
        <dbReference type="ARBA" id="ARBA00010679"/>
    </source>
</evidence>
<comment type="similarity">
    <text evidence="1">Belongs to the type-1 OGG1 family.</text>
</comment>
<dbReference type="GO" id="GO:0140078">
    <property type="term" value="F:class I DNA-(apurinic or apyrimidinic site) endonuclease activity"/>
    <property type="evidence" value="ECO:0007669"/>
    <property type="project" value="UniProtKB-EC"/>
</dbReference>
<dbReference type="AlphaFoldDB" id="A0AAV5WV97"/>
<dbReference type="Pfam" id="PF00730">
    <property type="entry name" value="HhH-GPD"/>
    <property type="match status" value="1"/>
</dbReference>
<evidence type="ECO:0000256" key="5">
    <source>
        <dbReference type="ARBA" id="ARBA00023204"/>
    </source>
</evidence>
<keyword evidence="6" id="KW-0456">Lyase</keyword>
<dbReference type="PANTHER" id="PTHR10242:SF2">
    <property type="entry name" value="N-GLYCOSYLASE_DNA LYASE"/>
    <property type="match status" value="1"/>
</dbReference>
<comment type="catalytic activity">
    <reaction evidence="9">
        <text>2'-deoxyribonucleotide-(2'-deoxyribose 5'-phosphate)-2'-deoxyribonucleotide-DNA = a 3'-end 2'-deoxyribonucleotide-(2,3-dehydro-2,3-deoxyribose 5'-phosphate)-DNA + a 5'-end 5'-phospho-2'-deoxyribonucleoside-DNA + H(+)</text>
        <dbReference type="Rhea" id="RHEA:66592"/>
        <dbReference type="Rhea" id="RHEA-COMP:13180"/>
        <dbReference type="Rhea" id="RHEA-COMP:16897"/>
        <dbReference type="Rhea" id="RHEA-COMP:17067"/>
        <dbReference type="ChEBI" id="CHEBI:15378"/>
        <dbReference type="ChEBI" id="CHEBI:136412"/>
        <dbReference type="ChEBI" id="CHEBI:157695"/>
        <dbReference type="ChEBI" id="CHEBI:167181"/>
        <dbReference type="EC" id="4.2.99.18"/>
    </reaction>
</comment>
<dbReference type="SUPFAM" id="SSF55945">
    <property type="entry name" value="TATA-box binding protein-like"/>
    <property type="match status" value="1"/>
</dbReference>
<evidence type="ECO:0000256" key="2">
    <source>
        <dbReference type="ARBA" id="ARBA00012720"/>
    </source>
</evidence>
<dbReference type="EMBL" id="BTSY01000006">
    <property type="protein sequence ID" value="GMT34604.1"/>
    <property type="molecule type" value="Genomic_DNA"/>
</dbReference>
<name>A0AAV5WV97_9BILA</name>
<dbReference type="Gene3D" id="1.10.1670.10">
    <property type="entry name" value="Helix-hairpin-Helix base-excision DNA repair enzymes (C-terminal)"/>
    <property type="match status" value="1"/>
</dbReference>
<sequence length="372" mass="41933">SISLRNLGMNSCSILMRNRKHSRLFSAFSNLHKGMVSEGKIEATRDELNLEPVLMNGQAFRWTKSEGDVFFGVAVGRLWRIERVDEKIIRWLVVARCSSIAAEKDESALKEYFQMDVPLVDLYEQWKAADANVTRLLENEKMRGIRILAQPPLECLLSFICSANNNIKRISKLVNQLASLYGDPLDSIDDEKEFEKIRVSHPFLTHSFPSLHSFRLDGMEEQLRKDGFGYRAAYVKNTVEKLLSDGYGEKSLEEQKSAKTADAKAFLMGFSGVGPKVADCVLLMSLGHSAMVPLDVHMWNITRSFFLPALPAKAMTSRYEEVASFYLSKFGAFAGWTQAVLFNAQLGKAETGKKSAADEAKPEVDKKKRRKK</sequence>
<keyword evidence="4" id="KW-0378">Hydrolase</keyword>
<dbReference type="Proteomes" id="UP001432322">
    <property type="component" value="Unassembled WGS sequence"/>
</dbReference>
<dbReference type="InterPro" id="IPR003265">
    <property type="entry name" value="HhH-GPD_domain"/>
</dbReference>
<dbReference type="Gene3D" id="3.30.310.40">
    <property type="match status" value="1"/>
</dbReference>
<organism evidence="12 13">
    <name type="scientific">Pristionchus fissidentatus</name>
    <dbReference type="NCBI Taxonomy" id="1538716"/>
    <lineage>
        <taxon>Eukaryota</taxon>
        <taxon>Metazoa</taxon>
        <taxon>Ecdysozoa</taxon>
        <taxon>Nematoda</taxon>
        <taxon>Chromadorea</taxon>
        <taxon>Rhabditida</taxon>
        <taxon>Rhabditina</taxon>
        <taxon>Diplogasteromorpha</taxon>
        <taxon>Diplogasteroidea</taxon>
        <taxon>Neodiplogasteridae</taxon>
        <taxon>Pristionchus</taxon>
    </lineage>
</organism>
<evidence type="ECO:0000256" key="8">
    <source>
        <dbReference type="ARBA" id="ARBA00023295"/>
    </source>
</evidence>
<dbReference type="GO" id="GO:0005634">
    <property type="term" value="C:nucleus"/>
    <property type="evidence" value="ECO:0007669"/>
    <property type="project" value="TreeGrafter"/>
</dbReference>
<dbReference type="InterPro" id="IPR011257">
    <property type="entry name" value="DNA_glycosylase"/>
</dbReference>
<keyword evidence="7" id="KW-0511">Multifunctional enzyme</keyword>
<dbReference type="InterPro" id="IPR023170">
    <property type="entry name" value="HhH_base_excis_C"/>
</dbReference>
<dbReference type="InterPro" id="IPR052054">
    <property type="entry name" value="Oxidative_DNA_repair_enzyme"/>
</dbReference>
<evidence type="ECO:0000256" key="3">
    <source>
        <dbReference type="ARBA" id="ARBA00022763"/>
    </source>
</evidence>
<protein>
    <recommendedName>
        <fullName evidence="2">DNA-(apurinic or apyrimidinic site) lyase</fullName>
        <ecNumber evidence="2">4.2.99.18</ecNumber>
    </recommendedName>
</protein>
<keyword evidence="8" id="KW-0326">Glycosidase</keyword>
<proteinExistence type="inferred from homology"/>
<feature type="non-terminal residue" evidence="12">
    <location>
        <position position="1"/>
    </location>
</feature>
<dbReference type="InterPro" id="IPR012904">
    <property type="entry name" value="OGG_N"/>
</dbReference>
<evidence type="ECO:0000313" key="12">
    <source>
        <dbReference type="EMBL" id="GMT34604.1"/>
    </source>
</evidence>
<comment type="caution">
    <text evidence="12">The sequence shown here is derived from an EMBL/GenBank/DDBJ whole genome shotgun (WGS) entry which is preliminary data.</text>
</comment>
<dbReference type="GO" id="GO:0003684">
    <property type="term" value="F:damaged DNA binding"/>
    <property type="evidence" value="ECO:0007669"/>
    <property type="project" value="InterPro"/>
</dbReference>
<dbReference type="Pfam" id="PF07934">
    <property type="entry name" value="OGG_N"/>
    <property type="match status" value="1"/>
</dbReference>
<gene>
    <name evidence="12" type="ORF">PFISCL1PPCAC_25901</name>
</gene>
<keyword evidence="13" id="KW-1185">Reference proteome</keyword>
<feature type="domain" description="HhH-GPD" evidence="11">
    <location>
        <begin position="161"/>
        <end position="339"/>
    </location>
</feature>
<dbReference type="Gene3D" id="1.10.340.30">
    <property type="entry name" value="Hypothetical protein, domain 2"/>
    <property type="match status" value="1"/>
</dbReference>